<evidence type="ECO:0000256" key="3">
    <source>
        <dbReference type="ARBA" id="ARBA00022989"/>
    </source>
</evidence>
<reference evidence="6 7" key="1">
    <citation type="submission" date="2018-12" db="EMBL/GenBank/DDBJ databases">
        <authorList>
            <person name="Yu L."/>
        </authorList>
    </citation>
    <scope>NUCLEOTIDE SEQUENCE [LARGE SCALE GENOMIC DNA]</scope>
    <source>
        <strain evidence="6 7">S5H2222</strain>
    </source>
</reference>
<evidence type="ECO:0000256" key="4">
    <source>
        <dbReference type="ARBA" id="ARBA00023136"/>
    </source>
</evidence>
<organism evidence="6 7">
    <name type="scientific">Lysinibacillus telephonicus</name>
    <dbReference type="NCBI Taxonomy" id="1714840"/>
    <lineage>
        <taxon>Bacteria</taxon>
        <taxon>Bacillati</taxon>
        <taxon>Bacillota</taxon>
        <taxon>Bacilli</taxon>
        <taxon>Bacillales</taxon>
        <taxon>Bacillaceae</taxon>
        <taxon>Lysinibacillus</taxon>
    </lineage>
</organism>
<dbReference type="AlphaFoldDB" id="A0A3S0JXS2"/>
<evidence type="ECO:0000313" key="6">
    <source>
        <dbReference type="EMBL" id="RTQ94000.1"/>
    </source>
</evidence>
<dbReference type="InterPro" id="IPR010652">
    <property type="entry name" value="DUF1232"/>
</dbReference>
<dbReference type="GO" id="GO:0012505">
    <property type="term" value="C:endomembrane system"/>
    <property type="evidence" value="ECO:0007669"/>
    <property type="project" value="UniProtKB-SubCell"/>
</dbReference>
<dbReference type="RefSeq" id="WP_126293681.1">
    <property type="nucleotide sequence ID" value="NZ_JAXUAO010000041.1"/>
</dbReference>
<sequence length="165" mass="18696">MFERFRKKKQEELPILLEEEINLSKEEIAVLKEKAETMDESTLQKHSKHYSDDGLWNKIKKFSKKAGSSAVYAVLLLYYVLQKDEVPAKNKAIIIGALGYFILPLDLIPDLAAVVGYSDDIGALLAALWQVSMYIDADVKNQAKEKLKDWFGDNVDTSEIDNKLA</sequence>
<dbReference type="Pfam" id="PF06803">
    <property type="entry name" value="DUF1232"/>
    <property type="match status" value="1"/>
</dbReference>
<name>A0A3S0JXS2_9BACI</name>
<accession>A0A3S0JXS2</accession>
<gene>
    <name evidence="6" type="ORF">EKG35_06750</name>
</gene>
<evidence type="ECO:0000256" key="1">
    <source>
        <dbReference type="ARBA" id="ARBA00004127"/>
    </source>
</evidence>
<feature type="domain" description="DUF1232" evidence="5">
    <location>
        <begin position="91"/>
        <end position="125"/>
    </location>
</feature>
<keyword evidence="3" id="KW-1133">Transmembrane helix</keyword>
<keyword evidence="4" id="KW-0472">Membrane</keyword>
<proteinExistence type="predicted"/>
<dbReference type="EMBL" id="RXNR01000014">
    <property type="protein sequence ID" value="RTQ94000.1"/>
    <property type="molecule type" value="Genomic_DNA"/>
</dbReference>
<dbReference type="Proteomes" id="UP000276349">
    <property type="component" value="Unassembled WGS sequence"/>
</dbReference>
<comment type="subcellular location">
    <subcellularLocation>
        <location evidence="1">Endomembrane system</location>
        <topology evidence="1">Multi-pass membrane protein</topology>
    </subcellularLocation>
</comment>
<comment type="caution">
    <text evidence="6">The sequence shown here is derived from an EMBL/GenBank/DDBJ whole genome shotgun (WGS) entry which is preliminary data.</text>
</comment>
<dbReference type="OrthoDB" id="9793277at2"/>
<evidence type="ECO:0000313" key="7">
    <source>
        <dbReference type="Proteomes" id="UP000276349"/>
    </source>
</evidence>
<evidence type="ECO:0000259" key="5">
    <source>
        <dbReference type="Pfam" id="PF06803"/>
    </source>
</evidence>
<keyword evidence="2" id="KW-0812">Transmembrane</keyword>
<protein>
    <submittedName>
        <fullName evidence="6">DUF1232 domain-containing protein</fullName>
    </submittedName>
</protein>
<evidence type="ECO:0000256" key="2">
    <source>
        <dbReference type="ARBA" id="ARBA00022692"/>
    </source>
</evidence>
<keyword evidence="7" id="KW-1185">Reference proteome</keyword>